<comment type="caution">
    <text evidence="2">The sequence shown here is derived from an EMBL/GenBank/DDBJ whole genome shotgun (WGS) entry which is preliminary data.</text>
</comment>
<dbReference type="STRING" id="333138.LQ50_09700"/>
<dbReference type="eggNOG" id="ENOG5030DDH">
    <property type="taxonomic scope" value="Bacteria"/>
</dbReference>
<dbReference type="AlphaFoldDB" id="A0A0B0IHC5"/>
<protein>
    <submittedName>
        <fullName evidence="2">Uncharacterized protein</fullName>
    </submittedName>
</protein>
<reference evidence="2 3" key="1">
    <citation type="submission" date="2014-09" db="EMBL/GenBank/DDBJ databases">
        <title>Genome sequencing and annotation of Bacillus Okhensis strain Kh10-101T.</title>
        <authorList>
            <person name="Prakash J.S."/>
        </authorList>
    </citation>
    <scope>NUCLEOTIDE SEQUENCE [LARGE SCALE GENOMIC DNA]</scope>
    <source>
        <strain evidence="3">Kh10-101T</strain>
    </source>
</reference>
<dbReference type="RefSeq" id="WP_034628382.1">
    <property type="nucleotide sequence ID" value="NZ_JRJU01000010.1"/>
</dbReference>
<dbReference type="Proteomes" id="UP000030832">
    <property type="component" value="Unassembled WGS sequence"/>
</dbReference>
<gene>
    <name evidence="2" type="ORF">LQ50_09700</name>
</gene>
<organism evidence="2 3">
    <name type="scientific">Halalkalibacter okhensis</name>
    <dbReference type="NCBI Taxonomy" id="333138"/>
    <lineage>
        <taxon>Bacteria</taxon>
        <taxon>Bacillati</taxon>
        <taxon>Bacillota</taxon>
        <taxon>Bacilli</taxon>
        <taxon>Bacillales</taxon>
        <taxon>Bacillaceae</taxon>
        <taxon>Halalkalibacter</taxon>
    </lineage>
</organism>
<feature type="transmembrane region" description="Helical" evidence="1">
    <location>
        <begin position="37"/>
        <end position="60"/>
    </location>
</feature>
<dbReference type="OrthoDB" id="2943520at2"/>
<keyword evidence="1" id="KW-1133">Transmembrane helix</keyword>
<keyword evidence="1" id="KW-0812">Transmembrane</keyword>
<evidence type="ECO:0000313" key="2">
    <source>
        <dbReference type="EMBL" id="KHF40267.1"/>
    </source>
</evidence>
<accession>A0A0B0IHC5</accession>
<evidence type="ECO:0000313" key="3">
    <source>
        <dbReference type="Proteomes" id="UP000030832"/>
    </source>
</evidence>
<evidence type="ECO:0000256" key="1">
    <source>
        <dbReference type="SAM" id="Phobius"/>
    </source>
</evidence>
<dbReference type="EMBL" id="JRJU01000010">
    <property type="protein sequence ID" value="KHF40267.1"/>
    <property type="molecule type" value="Genomic_DNA"/>
</dbReference>
<keyword evidence="3" id="KW-1185">Reference proteome</keyword>
<feature type="transmembrane region" description="Helical" evidence="1">
    <location>
        <begin position="6"/>
        <end position="30"/>
    </location>
</feature>
<sequence>MSQEIVIVISVFLLFILTGVFGAIGIYSILHHNKKRAIWSFAIGFILIIVYLLFMFIVGFGNI</sequence>
<proteinExistence type="predicted"/>
<name>A0A0B0IHC5_9BACI</name>
<keyword evidence="1" id="KW-0472">Membrane</keyword>